<organism evidence="1 2">
    <name type="scientific">Thiomonas arsenitoxydans (strain DSM 22701 / CIP 110005 / 3As)</name>
    <dbReference type="NCBI Taxonomy" id="426114"/>
    <lineage>
        <taxon>Bacteria</taxon>
        <taxon>Pseudomonadati</taxon>
        <taxon>Pseudomonadota</taxon>
        <taxon>Betaproteobacteria</taxon>
        <taxon>Burkholderiales</taxon>
        <taxon>Thiomonas</taxon>
    </lineage>
</organism>
<reference evidence="1 2" key="1">
    <citation type="submission" date="2015-03" db="EMBL/GenBank/DDBJ databases">
        <authorList>
            <person name="Regsiter A."/>
            <person name="william w."/>
        </authorList>
    </citation>
    <scope>NUCLEOTIDE SEQUENCE [LARGE SCALE GENOMIC DNA]</scope>
    <source>
        <strain evidence="1 2">CB1</strain>
    </source>
</reference>
<name>A0ABM9T9Y3_THIA3</name>
<comment type="caution">
    <text evidence="1">The sequence shown here is derived from an EMBL/GenBank/DDBJ whole genome shotgun (WGS) entry which is preliminary data.</text>
</comment>
<gene>
    <name evidence="1" type="ORF">THICB1_80080</name>
</gene>
<keyword evidence="2" id="KW-1185">Reference proteome</keyword>
<dbReference type="Proteomes" id="UP000078599">
    <property type="component" value="Unassembled WGS sequence"/>
</dbReference>
<accession>A0ABM9T9Y3</accession>
<dbReference type="EMBL" id="CTRI01000030">
    <property type="protein sequence ID" value="CQR38878.1"/>
    <property type="molecule type" value="Genomic_DNA"/>
</dbReference>
<sequence length="120" mass="13109">MMSSTSGCTRVTNTIGGLPSARSTSLMRSTACTAFSTVSTNGRRMRWGCTSNCARTELPKVSAAIPVPSETKKTERLGMCQRSKPRMSRIVSVTCEDGDTNSNKTCHFRHDHAEPSFFIL</sequence>
<evidence type="ECO:0000313" key="1">
    <source>
        <dbReference type="EMBL" id="CQR38878.1"/>
    </source>
</evidence>
<protein>
    <submittedName>
        <fullName evidence="1">Uncharacterized protein</fullName>
    </submittedName>
</protein>
<proteinExistence type="predicted"/>
<evidence type="ECO:0000313" key="2">
    <source>
        <dbReference type="Proteomes" id="UP000078599"/>
    </source>
</evidence>